<keyword evidence="3" id="KW-0378">Hydrolase</keyword>
<dbReference type="Proteomes" id="UP000244900">
    <property type="component" value="Chromosome"/>
</dbReference>
<dbReference type="GO" id="GO:0006508">
    <property type="term" value="P:proteolysis"/>
    <property type="evidence" value="ECO:0007669"/>
    <property type="project" value="UniProtKB-KW"/>
</dbReference>
<evidence type="ECO:0000256" key="2">
    <source>
        <dbReference type="ARBA" id="ARBA00022670"/>
    </source>
</evidence>
<feature type="region of interest" description="Disordered" evidence="4">
    <location>
        <begin position="1"/>
        <end position="29"/>
    </location>
</feature>
<dbReference type="GO" id="GO:0008233">
    <property type="term" value="F:peptidase activity"/>
    <property type="evidence" value="ECO:0007669"/>
    <property type="project" value="UniProtKB-KW"/>
</dbReference>
<dbReference type="AlphaFoldDB" id="A0A2S1T242"/>
<evidence type="ECO:0000259" key="5">
    <source>
        <dbReference type="Pfam" id="PF04586"/>
    </source>
</evidence>
<sequence length="659" mass="70962">MRNAREARQEETAVPRTPPQNTPAARRAQQGKGIVRAIYAVTGVVDEVQDLIIPGAFTRTLASRRVKAAWHHDWKEPVGTVLEVEEWMPGDPRFATIPGGVAWPREAGALVATVQYNLRTSRGRDTYEQVRQWHDNGEAAFSIGYKVVTGGASKRHDGVRIIHDLDLYEISPVLHGAHPMTRSLEVKAAASRPGGSDLERKATWSSVELKAAESQAGRGVMIALRLPSDVAAAIAHPEGTAPEELHITLAYLGDVAELGGHPDDLRDIVTPAVLGIPHLKGSIGGLGRFPDHGDGEPTWVPVDVPGLAELRQRIVDTLSTSVYSEQLRTDHGFTPHVTLGYDLPDIPPVPATPVAFTQIDVVRGPDTMFIPLGQPEPTEAAEPAPFEAKSAAQIVLEAARPDDRAVEHKSAAQIVLEAKSSPLPDPETAPMHPMPLSYEQLHTRLAESLRLLWKDGERIDCYVCVEATYADHVIVTKHEDGAASVTYSIPYTVAGRDIDLGVPTEVELTTVAVPVSGETLAVDGDEEIEARYITPTAAALADATALIEVSDAGPSHLQHLKPKIDNLLTALAKKGLPMTDQQQPAPSGSSLDLWDDDYDVTDGWDDDEDMDGSAVPTVPPGNTDEPDTDDDLAAEEDELADQVHLDAEEVKATLATLAL</sequence>
<feature type="compositionally biased region" description="Basic and acidic residues" evidence="4">
    <location>
        <begin position="1"/>
        <end position="13"/>
    </location>
</feature>
<evidence type="ECO:0000313" key="7">
    <source>
        <dbReference type="Proteomes" id="UP000244900"/>
    </source>
</evidence>
<dbReference type="OrthoDB" id="8444243at2"/>
<organism evidence="6 7">
    <name type="scientific">Streptomyces tirandamycinicus</name>
    <dbReference type="NCBI Taxonomy" id="2174846"/>
    <lineage>
        <taxon>Bacteria</taxon>
        <taxon>Bacillati</taxon>
        <taxon>Actinomycetota</taxon>
        <taxon>Actinomycetes</taxon>
        <taxon>Kitasatosporales</taxon>
        <taxon>Streptomycetaceae</taxon>
        <taxon>Streptomyces</taxon>
    </lineage>
</organism>
<feature type="compositionally biased region" description="Acidic residues" evidence="4">
    <location>
        <begin position="593"/>
        <end position="611"/>
    </location>
</feature>
<evidence type="ECO:0000313" key="6">
    <source>
        <dbReference type="EMBL" id="AWI32701.1"/>
    </source>
</evidence>
<evidence type="ECO:0000256" key="4">
    <source>
        <dbReference type="SAM" id="MobiDB-lite"/>
    </source>
</evidence>
<proteinExistence type="predicted"/>
<dbReference type="Pfam" id="PF13563">
    <property type="entry name" value="2_5_RNA_ligase2"/>
    <property type="match status" value="1"/>
</dbReference>
<feature type="compositionally biased region" description="Polar residues" evidence="4">
    <location>
        <begin position="579"/>
        <end position="590"/>
    </location>
</feature>
<reference evidence="6 7" key="1">
    <citation type="submission" date="2018-05" db="EMBL/GenBank/DDBJ databases">
        <title>Complete genome sequence of sponge-derived Streptomyces sp. HNM0039.</title>
        <authorList>
            <person name="Huang X."/>
            <person name="Zhou S."/>
        </authorList>
    </citation>
    <scope>NUCLEOTIDE SEQUENCE [LARGE SCALE GENOMIC DNA]</scope>
    <source>
        <strain evidence="6 7">HNM0039</strain>
    </source>
</reference>
<keyword evidence="2" id="KW-0645">Protease</keyword>
<keyword evidence="7" id="KW-1185">Reference proteome</keyword>
<feature type="domain" description="Prohead serine protease" evidence="5">
    <location>
        <begin position="118"/>
        <end position="182"/>
    </location>
</feature>
<feature type="region of interest" description="Disordered" evidence="4">
    <location>
        <begin position="577"/>
        <end position="632"/>
    </location>
</feature>
<dbReference type="KEGG" id="stir:DDW44_30775"/>
<dbReference type="Pfam" id="PF04586">
    <property type="entry name" value="Peptidase_S78"/>
    <property type="match status" value="2"/>
</dbReference>
<dbReference type="InterPro" id="IPR054613">
    <property type="entry name" value="Peptidase_S78_dom"/>
</dbReference>
<evidence type="ECO:0000256" key="1">
    <source>
        <dbReference type="ARBA" id="ARBA00022612"/>
    </source>
</evidence>
<dbReference type="InterPro" id="IPR009097">
    <property type="entry name" value="Cyclic_Pdiesterase"/>
</dbReference>
<dbReference type="SUPFAM" id="SSF55144">
    <property type="entry name" value="LigT-like"/>
    <property type="match status" value="1"/>
</dbReference>
<accession>A0A2S1T242</accession>
<gene>
    <name evidence="6" type="ORF">DDW44_30775</name>
</gene>
<protein>
    <recommendedName>
        <fullName evidence="5">Prohead serine protease domain-containing protein</fullName>
    </recommendedName>
</protein>
<dbReference type="Gene3D" id="3.90.1140.10">
    <property type="entry name" value="Cyclic phosphodiesterase"/>
    <property type="match status" value="1"/>
</dbReference>
<keyword evidence="1" id="KW-1188">Viral release from host cell</keyword>
<name>A0A2S1T242_9ACTN</name>
<dbReference type="EMBL" id="CP029188">
    <property type="protein sequence ID" value="AWI32701.1"/>
    <property type="molecule type" value="Genomic_DNA"/>
</dbReference>
<evidence type="ECO:0000256" key="3">
    <source>
        <dbReference type="ARBA" id="ARBA00022801"/>
    </source>
</evidence>
<feature type="domain" description="Prohead serine protease" evidence="5">
    <location>
        <begin position="36"/>
        <end position="81"/>
    </location>
</feature>